<evidence type="ECO:0000313" key="4">
    <source>
        <dbReference type="Proteomes" id="UP000572268"/>
    </source>
</evidence>
<sequence>MDADRGASYEMVDEVSKMPGGVGVGAFMWYAFCIIALLLVVRLALGLTDMNQAAGQQPQQQQQQRGSYRRKKKVGKRPRKKSPRQRRLSIELKSALAAALALLRLLYESYKAVVSRHAHRGTLRAKDRSGQRKLTRRSEERVEHVDGGKVVDMDEASDSSVESESSTALEGRGAAPGVSSLNNDVAVQASGDHHHHETVDGGWITVERPYRRQQSNVSDSTSCSSSGRNAVVFGRYNRGGGGGRPTGLSRQQRSTISGKRVAGNQPRNSESGLSLSPAHRLQQQQQQQQQQEPSRAAGSPRIYRVEEPKDHLSPYMRYSSETTKLVDTRRSSSLKELLSSAASSSQDDMLPYDSLILGNSSSTAPSECNQVDESPTSPLECCQSAEARYCPEWVQKLIEDSDDDDDDDDDDDSQGPGLDRQDQHQEPSRPEAVELHSGVPEFSPALSLVYKTLQPSGIWVGLNHLARKIGYAAGGWEMIWNLADVGWIELSDCGLYCRLGDAWGSYEAFSDPASTSSSSSAPRECGDIESYAVYRGGSLDSEPDWQLCDGEETMPFTCGRIRHRLRWWYSEGTVGMDHCELALNVFFLCLLIAFIAHVIANLLPTIRVALDTTLEASKLLGIAEGLLWIIPGCLTFTLGLCGIAVIMCGLTVGVLFMSRRDERGSTNDDEAVAGGPGRRVMRDHPPRTVDRKKRKSKSHRCLSCRFDDICDYMQPRGTWVSVLWLRARLDSLGSQALDHMLSVGWLEITPCGKYCRAYPDGSQPQERASPPPPPTPDHGVPTFNLARDDSESCVHDWDIDSCNELLDDEGAAPPPLLQEDACGPSSRHDEDSSESSWEPPSASTGVMSTVREAVPTVASVRHDGMLLHPEVIGQVVKNWDIHSYSLLEVAPWMNASPALQERFANTLDIFQLCDPTGKVMGHYDRGVSALLRTTLKLGDNNTVPCGLILMYETQEHATNEFSRLQMRTMTESYADEWLNELQPGEGEEALPGVILTVHHYDPQVTHPSQYEIERRDGISKLVCVVRALHVKYFWPREASEGQVIQLPPGQTLGTSDDYNIVTDLQTWESGEKFREMPQQDSEDPEDFFRVLPWVKDRTKSDFVRATYAYVKRDDAGEITSVLAAVSVTGDVDTKRPARLVMSSPYVDTESVSPEEAEQALDAVLQHVFAKHRRSVGVVLYDSKDTFYEFAEEYMLPRHRYWTEKEAGICLTAVPVQMPVPAQECLLHSPYVIPAEFLSFETYFKTPTG</sequence>
<comment type="caution">
    <text evidence="3">The sequence shown here is derived from an EMBL/GenBank/DDBJ whole genome shotgun (WGS) entry which is preliminary data.</text>
</comment>
<feature type="region of interest" description="Disordered" evidence="1">
    <location>
        <begin position="759"/>
        <end position="785"/>
    </location>
</feature>
<feature type="compositionally biased region" description="Basic and acidic residues" evidence="1">
    <location>
        <begin position="124"/>
        <end position="152"/>
    </location>
</feature>
<feature type="compositionally biased region" description="Polar residues" evidence="1">
    <location>
        <begin position="265"/>
        <end position="274"/>
    </location>
</feature>
<feature type="compositionally biased region" description="Low complexity" evidence="1">
    <location>
        <begin position="282"/>
        <end position="291"/>
    </location>
</feature>
<feature type="region of interest" description="Disordered" evidence="1">
    <location>
        <begin position="118"/>
        <end position="180"/>
    </location>
</feature>
<feature type="compositionally biased region" description="Low complexity" evidence="1">
    <location>
        <begin position="53"/>
        <end position="64"/>
    </location>
</feature>
<feature type="transmembrane region" description="Helical" evidence="2">
    <location>
        <begin position="27"/>
        <end position="45"/>
    </location>
</feature>
<feature type="compositionally biased region" description="Low complexity" evidence="1">
    <location>
        <begin position="215"/>
        <end position="226"/>
    </location>
</feature>
<evidence type="ECO:0000256" key="1">
    <source>
        <dbReference type="SAM" id="MobiDB-lite"/>
    </source>
</evidence>
<feature type="region of interest" description="Disordered" evidence="1">
    <location>
        <begin position="664"/>
        <end position="694"/>
    </location>
</feature>
<accession>A0A7J6MKF4</accession>
<evidence type="ECO:0000256" key="2">
    <source>
        <dbReference type="SAM" id="Phobius"/>
    </source>
</evidence>
<feature type="transmembrane region" description="Helical" evidence="2">
    <location>
        <begin position="625"/>
        <end position="657"/>
    </location>
</feature>
<feature type="compositionally biased region" description="Basic and acidic residues" evidence="1">
    <location>
        <begin position="419"/>
        <end position="434"/>
    </location>
</feature>
<feature type="compositionally biased region" description="Basic residues" evidence="1">
    <location>
        <begin position="67"/>
        <end position="87"/>
    </location>
</feature>
<gene>
    <name evidence="3" type="ORF">FOL46_009755</name>
</gene>
<dbReference type="AlphaFoldDB" id="A0A7J6MKF4"/>
<feature type="compositionally biased region" description="Low complexity" evidence="1">
    <location>
        <begin position="834"/>
        <end position="843"/>
    </location>
</feature>
<feature type="compositionally biased region" description="Acidic residues" evidence="1">
    <location>
        <begin position="400"/>
        <end position="413"/>
    </location>
</feature>
<reference evidence="3 4" key="1">
    <citation type="submission" date="2020-04" db="EMBL/GenBank/DDBJ databases">
        <title>Perkinsus olseni comparative genomics.</title>
        <authorList>
            <person name="Bogema D.R."/>
        </authorList>
    </citation>
    <scope>NUCLEOTIDE SEQUENCE [LARGE SCALE GENOMIC DNA]</scope>
    <source>
        <strain evidence="3">ATCC PRA-31</strain>
    </source>
</reference>
<feature type="region of interest" description="Disordered" evidence="1">
    <location>
        <begin position="808"/>
        <end position="846"/>
    </location>
</feature>
<evidence type="ECO:0000313" key="3">
    <source>
        <dbReference type="EMBL" id="KAF4671926.1"/>
    </source>
</evidence>
<protein>
    <submittedName>
        <fullName evidence="3">Uncharacterized protein</fullName>
    </submittedName>
</protein>
<keyword evidence="2" id="KW-0812">Transmembrane</keyword>
<feature type="region of interest" description="Disordered" evidence="1">
    <location>
        <begin position="53"/>
        <end position="87"/>
    </location>
</feature>
<keyword evidence="2" id="KW-0472">Membrane</keyword>
<dbReference type="EMBL" id="JABANN010000092">
    <property type="protein sequence ID" value="KAF4671926.1"/>
    <property type="molecule type" value="Genomic_DNA"/>
</dbReference>
<feature type="region of interest" description="Disordered" evidence="1">
    <location>
        <begin position="400"/>
        <end position="436"/>
    </location>
</feature>
<organism evidence="3 4">
    <name type="scientific">Perkinsus olseni</name>
    <name type="common">Perkinsus atlanticus</name>
    <dbReference type="NCBI Taxonomy" id="32597"/>
    <lineage>
        <taxon>Eukaryota</taxon>
        <taxon>Sar</taxon>
        <taxon>Alveolata</taxon>
        <taxon>Perkinsozoa</taxon>
        <taxon>Perkinsea</taxon>
        <taxon>Perkinsida</taxon>
        <taxon>Perkinsidae</taxon>
        <taxon>Perkinsus</taxon>
    </lineage>
</organism>
<proteinExistence type="predicted"/>
<feature type="compositionally biased region" description="Basic and acidic residues" evidence="1">
    <location>
        <begin position="680"/>
        <end position="689"/>
    </location>
</feature>
<name>A0A7J6MKF4_PEROL</name>
<feature type="region of interest" description="Disordered" evidence="1">
    <location>
        <begin position="212"/>
        <end position="302"/>
    </location>
</feature>
<feature type="transmembrane region" description="Helical" evidence="2">
    <location>
        <begin position="581"/>
        <end position="604"/>
    </location>
</feature>
<dbReference type="Proteomes" id="UP000572268">
    <property type="component" value="Unassembled WGS sequence"/>
</dbReference>
<keyword evidence="2" id="KW-1133">Transmembrane helix</keyword>